<proteinExistence type="inferred from homology"/>
<evidence type="ECO:0000256" key="7">
    <source>
        <dbReference type="RuleBase" id="RU003879"/>
    </source>
</evidence>
<evidence type="ECO:0000256" key="5">
    <source>
        <dbReference type="ARBA" id="ARBA00022989"/>
    </source>
</evidence>
<dbReference type="GO" id="GO:0005886">
    <property type="term" value="C:plasma membrane"/>
    <property type="evidence" value="ECO:0007669"/>
    <property type="project" value="UniProtKB-SubCell"/>
</dbReference>
<reference evidence="9 10" key="1">
    <citation type="submission" date="2016-11" db="EMBL/GenBank/DDBJ databases">
        <authorList>
            <person name="Jaros S."/>
            <person name="Januszkiewicz K."/>
            <person name="Wedrychowicz H."/>
        </authorList>
    </citation>
    <scope>NUCLEOTIDE SEQUENCE [LARGE SCALE GENOMIC DNA]</scope>
    <source>
        <strain evidence="9 10">HD4</strain>
    </source>
</reference>
<feature type="transmembrane region" description="Helical" evidence="8">
    <location>
        <begin position="21"/>
        <end position="40"/>
    </location>
</feature>
<keyword evidence="5 8" id="KW-1133">Transmembrane helix</keyword>
<dbReference type="GO" id="GO:0022857">
    <property type="term" value="F:transmembrane transporter activity"/>
    <property type="evidence" value="ECO:0007669"/>
    <property type="project" value="InterPro"/>
</dbReference>
<dbReference type="Proteomes" id="UP000184263">
    <property type="component" value="Unassembled WGS sequence"/>
</dbReference>
<dbReference type="GO" id="GO:0015031">
    <property type="term" value="P:protein transport"/>
    <property type="evidence" value="ECO:0007669"/>
    <property type="project" value="UniProtKB-KW"/>
</dbReference>
<gene>
    <name evidence="9" type="ORF">SAMN05216582_11448</name>
</gene>
<dbReference type="Pfam" id="PF02472">
    <property type="entry name" value="ExbD"/>
    <property type="match status" value="1"/>
</dbReference>
<evidence type="ECO:0000313" key="9">
    <source>
        <dbReference type="EMBL" id="SHK72114.1"/>
    </source>
</evidence>
<comment type="similarity">
    <text evidence="2 7">Belongs to the ExbD/TolR family.</text>
</comment>
<evidence type="ECO:0000256" key="8">
    <source>
        <dbReference type="SAM" id="Phobius"/>
    </source>
</evidence>
<accession>A0A1M6USI3</accession>
<organism evidence="9 10">
    <name type="scientific">Selenomonas ruminantium</name>
    <dbReference type="NCBI Taxonomy" id="971"/>
    <lineage>
        <taxon>Bacteria</taxon>
        <taxon>Bacillati</taxon>
        <taxon>Bacillota</taxon>
        <taxon>Negativicutes</taxon>
        <taxon>Selenomonadales</taxon>
        <taxon>Selenomonadaceae</taxon>
        <taxon>Selenomonas</taxon>
    </lineage>
</organism>
<evidence type="ECO:0000256" key="1">
    <source>
        <dbReference type="ARBA" id="ARBA00004162"/>
    </source>
</evidence>
<dbReference type="AlphaFoldDB" id="A0A1M6USI3"/>
<evidence type="ECO:0000256" key="4">
    <source>
        <dbReference type="ARBA" id="ARBA00022692"/>
    </source>
</evidence>
<dbReference type="RefSeq" id="WP_256625840.1">
    <property type="nucleotide sequence ID" value="NZ_FRBC01000014.1"/>
</dbReference>
<dbReference type="PANTHER" id="PTHR30558">
    <property type="entry name" value="EXBD MEMBRANE COMPONENT OF PMF-DRIVEN MACROMOLECULE IMPORT SYSTEM"/>
    <property type="match status" value="1"/>
</dbReference>
<keyword evidence="4 7" id="KW-0812">Transmembrane</keyword>
<dbReference type="EMBL" id="FRBC01000014">
    <property type="protein sequence ID" value="SHK72114.1"/>
    <property type="molecule type" value="Genomic_DNA"/>
</dbReference>
<evidence type="ECO:0000256" key="6">
    <source>
        <dbReference type="ARBA" id="ARBA00023136"/>
    </source>
</evidence>
<dbReference type="Gene3D" id="3.30.420.270">
    <property type="match status" value="1"/>
</dbReference>
<keyword evidence="3" id="KW-1003">Cell membrane</keyword>
<keyword evidence="7" id="KW-0653">Protein transport</keyword>
<sequence>MMRIDLTAREEKPRLMIIPMIDIIFFLLVFFMMSMLTMVVQKSVPLTLPQASTAKVSMVENIPITVTADGAVYYEQEKMSLADLESRLWHQKQQGEVSVILRGDAAADYGKVVQVMDMIKNLGISKVYIATDTKG</sequence>
<dbReference type="PANTHER" id="PTHR30558:SF7">
    <property type="entry name" value="TOL-PAL SYSTEM PROTEIN TOLR"/>
    <property type="match status" value="1"/>
</dbReference>
<evidence type="ECO:0000256" key="3">
    <source>
        <dbReference type="ARBA" id="ARBA00022475"/>
    </source>
</evidence>
<protein>
    <submittedName>
        <fullName evidence="9">Biopolymer transport protein ExbD</fullName>
    </submittedName>
</protein>
<dbReference type="InterPro" id="IPR003400">
    <property type="entry name" value="ExbD"/>
</dbReference>
<name>A0A1M6USI3_SELRU</name>
<evidence type="ECO:0000256" key="2">
    <source>
        <dbReference type="ARBA" id="ARBA00005811"/>
    </source>
</evidence>
<keyword evidence="6 8" id="KW-0472">Membrane</keyword>
<comment type="subcellular location">
    <subcellularLocation>
        <location evidence="1">Cell membrane</location>
        <topology evidence="1">Single-pass membrane protein</topology>
    </subcellularLocation>
    <subcellularLocation>
        <location evidence="7">Cell membrane</location>
        <topology evidence="7">Single-pass type II membrane protein</topology>
    </subcellularLocation>
</comment>
<evidence type="ECO:0000313" key="10">
    <source>
        <dbReference type="Proteomes" id="UP000184263"/>
    </source>
</evidence>
<keyword evidence="7" id="KW-0813">Transport</keyword>